<organism evidence="1">
    <name type="scientific">marine sediment metagenome</name>
    <dbReference type="NCBI Taxonomy" id="412755"/>
    <lineage>
        <taxon>unclassified sequences</taxon>
        <taxon>metagenomes</taxon>
        <taxon>ecological metagenomes</taxon>
    </lineage>
</organism>
<proteinExistence type="predicted"/>
<gene>
    <name evidence="1" type="ORF">LCGC14_0899440</name>
</gene>
<dbReference type="AlphaFoldDB" id="A0A0F9PHK7"/>
<comment type="caution">
    <text evidence="1">The sequence shown here is derived from an EMBL/GenBank/DDBJ whole genome shotgun (WGS) entry which is preliminary data.</text>
</comment>
<sequence>MIHPSGMKETVLNSLIEAAKKHGFIPIATAETKFGTIFFARKITSERITYMWAARNWGRTIEFTASSSLETCEQIALEDALGTLMLTTEVMGHA</sequence>
<protein>
    <submittedName>
        <fullName evidence="1">Uncharacterized protein</fullName>
    </submittedName>
</protein>
<evidence type="ECO:0000313" key="1">
    <source>
        <dbReference type="EMBL" id="KKN23982.1"/>
    </source>
</evidence>
<accession>A0A0F9PHK7</accession>
<name>A0A0F9PHK7_9ZZZZ</name>
<reference evidence="1" key="1">
    <citation type="journal article" date="2015" name="Nature">
        <title>Complex archaea that bridge the gap between prokaryotes and eukaryotes.</title>
        <authorList>
            <person name="Spang A."/>
            <person name="Saw J.H."/>
            <person name="Jorgensen S.L."/>
            <person name="Zaremba-Niedzwiedzka K."/>
            <person name="Martijn J."/>
            <person name="Lind A.E."/>
            <person name="van Eijk R."/>
            <person name="Schleper C."/>
            <person name="Guy L."/>
            <person name="Ettema T.J."/>
        </authorList>
    </citation>
    <scope>NUCLEOTIDE SEQUENCE</scope>
</reference>
<dbReference type="EMBL" id="LAZR01002920">
    <property type="protein sequence ID" value="KKN23982.1"/>
    <property type="molecule type" value="Genomic_DNA"/>
</dbReference>